<evidence type="ECO:0000313" key="3">
    <source>
        <dbReference type="Proteomes" id="UP000602284"/>
    </source>
</evidence>
<reference evidence="2 3" key="1">
    <citation type="submission" date="2021-01" db="EMBL/GenBank/DDBJ databases">
        <title>Tumebacillus sp. strain ITR2 16S ribosomal RNA gene Genome sequencing and assembly.</title>
        <authorList>
            <person name="Kang M."/>
        </authorList>
    </citation>
    <scope>NUCLEOTIDE SEQUENCE [LARGE SCALE GENOMIC DNA]</scope>
    <source>
        <strain evidence="2 3">ITR2</strain>
    </source>
</reference>
<comment type="caution">
    <text evidence="2">The sequence shown here is derived from an EMBL/GenBank/DDBJ whole genome shotgun (WGS) entry which is preliminary data.</text>
</comment>
<proteinExistence type="predicted"/>
<name>A0ABS1J859_9BACL</name>
<dbReference type="RefSeq" id="WP_201632985.1">
    <property type="nucleotide sequence ID" value="NZ_JAEQNB010000002.1"/>
</dbReference>
<sequence>MMPRAENRKKPTNQSGGGMKQGGFQNKSNGSSGSGFGQADSKKQALIEKMKKQLSDKQNES</sequence>
<dbReference type="Proteomes" id="UP000602284">
    <property type="component" value="Unassembled WGS sequence"/>
</dbReference>
<gene>
    <name evidence="2" type="ORF">JJB07_07330</name>
</gene>
<feature type="region of interest" description="Disordered" evidence="1">
    <location>
        <begin position="1"/>
        <end position="61"/>
    </location>
</feature>
<evidence type="ECO:0000313" key="2">
    <source>
        <dbReference type="EMBL" id="MBL0386456.1"/>
    </source>
</evidence>
<protein>
    <submittedName>
        <fullName evidence="2">Uncharacterized protein</fullName>
    </submittedName>
</protein>
<feature type="compositionally biased region" description="Low complexity" evidence="1">
    <location>
        <begin position="22"/>
        <end position="31"/>
    </location>
</feature>
<dbReference type="EMBL" id="JAEQNB010000002">
    <property type="protein sequence ID" value="MBL0386456.1"/>
    <property type="molecule type" value="Genomic_DNA"/>
</dbReference>
<evidence type="ECO:0000256" key="1">
    <source>
        <dbReference type="SAM" id="MobiDB-lite"/>
    </source>
</evidence>
<feature type="compositionally biased region" description="Basic and acidic residues" evidence="1">
    <location>
        <begin position="40"/>
        <end position="61"/>
    </location>
</feature>
<accession>A0ABS1J859</accession>
<keyword evidence="3" id="KW-1185">Reference proteome</keyword>
<organism evidence="2 3">
    <name type="scientific">Tumebacillus amylolyticus</name>
    <dbReference type="NCBI Taxonomy" id="2801339"/>
    <lineage>
        <taxon>Bacteria</taxon>
        <taxon>Bacillati</taxon>
        <taxon>Bacillota</taxon>
        <taxon>Bacilli</taxon>
        <taxon>Bacillales</taxon>
        <taxon>Alicyclobacillaceae</taxon>
        <taxon>Tumebacillus</taxon>
    </lineage>
</organism>